<dbReference type="GO" id="GO:0006168">
    <property type="term" value="P:adenine salvage"/>
    <property type="evidence" value="ECO:0007669"/>
    <property type="project" value="InterPro"/>
</dbReference>
<evidence type="ECO:0000256" key="3">
    <source>
        <dbReference type="ARBA" id="ARBA00004659"/>
    </source>
</evidence>
<evidence type="ECO:0000313" key="12">
    <source>
        <dbReference type="EMBL" id="RHN70364.1"/>
    </source>
</evidence>
<dbReference type="GO" id="GO:0006166">
    <property type="term" value="P:purine ribonucleoside salvage"/>
    <property type="evidence" value="ECO:0007669"/>
    <property type="project" value="UniProtKB-KW"/>
</dbReference>
<dbReference type="GO" id="GO:0005737">
    <property type="term" value="C:cytoplasm"/>
    <property type="evidence" value="ECO:0007669"/>
    <property type="project" value="UniProtKB-SubCell"/>
</dbReference>
<evidence type="ECO:0000256" key="4">
    <source>
        <dbReference type="ARBA" id="ARBA00008391"/>
    </source>
</evidence>
<evidence type="ECO:0000256" key="9">
    <source>
        <dbReference type="ARBA" id="ARBA00022679"/>
    </source>
</evidence>
<gene>
    <name evidence="12" type="ORF">MtrunA17_Chr3g0134721</name>
</gene>
<reference evidence="13" key="1">
    <citation type="journal article" date="2018" name="Nat. Plants">
        <title>Whole-genome landscape of Medicago truncatula symbiotic genes.</title>
        <authorList>
            <person name="Pecrix Y."/>
            <person name="Staton S.E."/>
            <person name="Sallet E."/>
            <person name="Lelandais-Briere C."/>
            <person name="Moreau S."/>
            <person name="Carrere S."/>
            <person name="Blein T."/>
            <person name="Jardinaud M.F."/>
            <person name="Latrasse D."/>
            <person name="Zouine M."/>
            <person name="Zahm M."/>
            <person name="Kreplak J."/>
            <person name="Mayjonade B."/>
            <person name="Satge C."/>
            <person name="Perez M."/>
            <person name="Cauet S."/>
            <person name="Marande W."/>
            <person name="Chantry-Darmon C."/>
            <person name="Lopez-Roques C."/>
            <person name="Bouchez O."/>
            <person name="Berard A."/>
            <person name="Debelle F."/>
            <person name="Munos S."/>
            <person name="Bendahmane A."/>
            <person name="Berges H."/>
            <person name="Niebel A."/>
            <person name="Buitink J."/>
            <person name="Frugier F."/>
            <person name="Benhamed M."/>
            <person name="Crespi M."/>
            <person name="Gouzy J."/>
            <person name="Gamas P."/>
        </authorList>
    </citation>
    <scope>NUCLEOTIDE SEQUENCE [LARGE SCALE GENOMIC DNA]</scope>
    <source>
        <strain evidence="13">cv. Jemalong A17</strain>
    </source>
</reference>
<dbReference type="NCBIfam" id="NF002634">
    <property type="entry name" value="PRK02304.1-3"/>
    <property type="match status" value="1"/>
</dbReference>
<dbReference type="InterPro" id="IPR029057">
    <property type="entry name" value="PRTase-like"/>
</dbReference>
<evidence type="ECO:0000256" key="10">
    <source>
        <dbReference type="ARBA" id="ARBA00022726"/>
    </source>
</evidence>
<accession>A0A396J0Z5</accession>
<dbReference type="InterPro" id="IPR005764">
    <property type="entry name" value="Ade_phspho_trans"/>
</dbReference>
<dbReference type="CDD" id="cd06223">
    <property type="entry name" value="PRTases_typeI"/>
    <property type="match status" value="1"/>
</dbReference>
<evidence type="ECO:0000256" key="7">
    <source>
        <dbReference type="ARBA" id="ARBA00022490"/>
    </source>
</evidence>
<keyword evidence="10" id="KW-0660">Purine salvage</keyword>
<dbReference type="GO" id="GO:0044209">
    <property type="term" value="P:AMP salvage"/>
    <property type="evidence" value="ECO:0007669"/>
    <property type="project" value="UniProtKB-UniPathway"/>
</dbReference>
<comment type="subcellular location">
    <subcellularLocation>
        <location evidence="2">Cytoplasm</location>
    </subcellularLocation>
</comment>
<dbReference type="EC" id="2.4.2.7" evidence="6"/>
<dbReference type="EMBL" id="PSQE01000003">
    <property type="protein sequence ID" value="RHN70364.1"/>
    <property type="molecule type" value="Genomic_DNA"/>
</dbReference>
<comment type="similarity">
    <text evidence="4">Belongs to the purine/pyrimidine phosphoribosyltransferase family.</text>
</comment>
<dbReference type="Pfam" id="PF00156">
    <property type="entry name" value="Pribosyltran"/>
    <property type="match status" value="1"/>
</dbReference>
<evidence type="ECO:0000256" key="2">
    <source>
        <dbReference type="ARBA" id="ARBA00004496"/>
    </source>
</evidence>
<comment type="pathway">
    <text evidence="3">Purine metabolism; AMP biosynthesis via salvage pathway; AMP from adenine: step 1/1.</text>
</comment>
<feature type="domain" description="Phosphoribosyltransferase" evidence="11">
    <location>
        <begin position="104"/>
        <end position="225"/>
    </location>
</feature>
<dbReference type="AlphaFoldDB" id="A0A396J0Z5"/>
<dbReference type="InterPro" id="IPR050120">
    <property type="entry name" value="Adenine_PRTase"/>
</dbReference>
<evidence type="ECO:0000256" key="8">
    <source>
        <dbReference type="ARBA" id="ARBA00022676"/>
    </source>
</evidence>
<dbReference type="Gene3D" id="3.40.50.2020">
    <property type="match status" value="1"/>
</dbReference>
<keyword evidence="7" id="KW-0963">Cytoplasm</keyword>
<dbReference type="Proteomes" id="UP000265566">
    <property type="component" value="Chromosome 3"/>
</dbReference>
<dbReference type="HAMAP" id="MF_00004">
    <property type="entry name" value="Aden_phosphoribosyltr"/>
    <property type="match status" value="1"/>
</dbReference>
<evidence type="ECO:0000313" key="13">
    <source>
        <dbReference type="Proteomes" id="UP000265566"/>
    </source>
</evidence>
<dbReference type="PANTHER" id="PTHR11776:SF0">
    <property type="entry name" value="ADENINE PHOSPHORIBOSYLTRANSFERASE 1, CHLOROPLASTIC"/>
    <property type="match status" value="1"/>
</dbReference>
<proteinExistence type="inferred from homology"/>
<dbReference type="NCBIfam" id="NF002636">
    <property type="entry name" value="PRK02304.1-5"/>
    <property type="match status" value="1"/>
</dbReference>
<dbReference type="FunFam" id="3.40.50.2020:FF:000022">
    <property type="entry name" value="Adenine phosphoribosyltransferase 1"/>
    <property type="match status" value="1"/>
</dbReference>
<comment type="caution">
    <text evidence="12">The sequence shown here is derived from an EMBL/GenBank/DDBJ whole genome shotgun (WGS) entry which is preliminary data.</text>
</comment>
<organism evidence="12 13">
    <name type="scientific">Medicago truncatula</name>
    <name type="common">Barrel medic</name>
    <name type="synonym">Medicago tribuloides</name>
    <dbReference type="NCBI Taxonomy" id="3880"/>
    <lineage>
        <taxon>Eukaryota</taxon>
        <taxon>Viridiplantae</taxon>
        <taxon>Streptophyta</taxon>
        <taxon>Embryophyta</taxon>
        <taxon>Tracheophyta</taxon>
        <taxon>Spermatophyta</taxon>
        <taxon>Magnoliopsida</taxon>
        <taxon>eudicotyledons</taxon>
        <taxon>Gunneridae</taxon>
        <taxon>Pentapetalae</taxon>
        <taxon>rosids</taxon>
        <taxon>fabids</taxon>
        <taxon>Fabales</taxon>
        <taxon>Fabaceae</taxon>
        <taxon>Papilionoideae</taxon>
        <taxon>50 kb inversion clade</taxon>
        <taxon>NPAAA clade</taxon>
        <taxon>Hologalegina</taxon>
        <taxon>IRL clade</taxon>
        <taxon>Trifolieae</taxon>
        <taxon>Medicago</taxon>
    </lineage>
</organism>
<dbReference type="SUPFAM" id="SSF53271">
    <property type="entry name" value="PRTase-like"/>
    <property type="match status" value="1"/>
</dbReference>
<dbReference type="OrthoDB" id="363185at2759"/>
<name>A0A396J0Z5_MEDTR</name>
<protein>
    <recommendedName>
        <fullName evidence="6">adenine phosphoribosyltransferase</fullName>
        <ecNumber evidence="6">2.4.2.7</ecNumber>
    </recommendedName>
</protein>
<dbReference type="InterPro" id="IPR000836">
    <property type="entry name" value="PRTase_dom"/>
</dbReference>
<dbReference type="NCBIfam" id="TIGR01090">
    <property type="entry name" value="apt"/>
    <property type="match status" value="1"/>
</dbReference>
<keyword evidence="9 12" id="KW-0808">Transferase</keyword>
<sequence>MQTSRLLLCSSSASSSNQLLLFGSAVTLTLPSCLRFPSLSLTITNSTSSSIRFNSIRSTSSQMASKDSQDPRIARISSSIRIIPDFPKPGIMFQDITTLLLDTKAFKDTIDLFVERYRDQNISVVAGVEARGFIFGPPIALAIGAKFVPMRKPKKLPGEVISEEYSLEYGTDKIEMHVGAVQTGERALVIDDLIATGGTLCAAIKLLERVGVTVVECACVIELPELKGRAKLGGKPLFVLVEGEGA</sequence>
<dbReference type="GO" id="GO:0003999">
    <property type="term" value="F:adenine phosphoribosyltransferase activity"/>
    <property type="evidence" value="ECO:0007669"/>
    <property type="project" value="UniProtKB-EC"/>
</dbReference>
<comment type="subunit">
    <text evidence="5">Homodimer.</text>
</comment>
<evidence type="ECO:0000256" key="6">
    <source>
        <dbReference type="ARBA" id="ARBA00011893"/>
    </source>
</evidence>
<evidence type="ECO:0000259" key="11">
    <source>
        <dbReference type="Pfam" id="PF00156"/>
    </source>
</evidence>
<comment type="catalytic activity">
    <reaction evidence="1">
        <text>AMP + diphosphate = 5-phospho-alpha-D-ribose 1-diphosphate + adenine</text>
        <dbReference type="Rhea" id="RHEA:16609"/>
        <dbReference type="ChEBI" id="CHEBI:16708"/>
        <dbReference type="ChEBI" id="CHEBI:33019"/>
        <dbReference type="ChEBI" id="CHEBI:58017"/>
        <dbReference type="ChEBI" id="CHEBI:456215"/>
        <dbReference type="EC" id="2.4.2.7"/>
    </reaction>
</comment>
<evidence type="ECO:0000256" key="5">
    <source>
        <dbReference type="ARBA" id="ARBA00011738"/>
    </source>
</evidence>
<dbReference type="UniPathway" id="UPA00588">
    <property type="reaction ID" value="UER00646"/>
</dbReference>
<evidence type="ECO:0000256" key="1">
    <source>
        <dbReference type="ARBA" id="ARBA00000868"/>
    </source>
</evidence>
<keyword evidence="8 12" id="KW-0328">Glycosyltransferase</keyword>
<dbReference type="PANTHER" id="PTHR11776">
    <property type="entry name" value="ADENINE PHOSPHORIBOSYLTRANSFERASE"/>
    <property type="match status" value="1"/>
</dbReference>
<dbReference type="Gramene" id="rna18934">
    <property type="protein sequence ID" value="RHN70364.1"/>
    <property type="gene ID" value="gene18934"/>
</dbReference>